<feature type="compositionally biased region" description="Polar residues" evidence="1">
    <location>
        <begin position="273"/>
        <end position="284"/>
    </location>
</feature>
<feature type="compositionally biased region" description="Basic and acidic residues" evidence="1">
    <location>
        <begin position="14"/>
        <end position="24"/>
    </location>
</feature>
<protein>
    <submittedName>
        <fullName evidence="2">Uncharacterized protein</fullName>
    </submittedName>
</protein>
<gene>
    <name evidence="2" type="ORF">PPNO1_LOCUS86</name>
</gene>
<evidence type="ECO:0000313" key="2">
    <source>
        <dbReference type="EMBL" id="CAI4210280.1"/>
    </source>
</evidence>
<sequence length="350" mass="39025">MPPISFKPVSSLRSHFESMSKAKEGNPALQAAPLRPISPAPKQLAVREAHPERETVPTPPPLPKNRPTLNAIKLPSSSNNIGDAVRPKSPTRPAVPPPTFSPRPGRPRAHRFPQPRIYHCRNDPASSPRTFKIPSRTHSPVLDPRRLSKTTGSNPPSPPPPRRSGEFKREMKPVPPPVNRAEKPTILSRHSMIAPRPQNGIIHTPQLTQETSPFSSPPSSPESSDDEAPPPIPRRPRPQSEYSQSRSQGWNTFEPPPVHPAVLRRPEREAQQAPRSNISPNTRVNVAPPYQQDRSTLLRRYRLVRLQSIAPGRHLPSASSAYGKYKLKFCRKRLSSAYSILRHPNDIAID</sequence>
<comment type="caution">
    <text evidence="2">The sequence shown here is derived from an EMBL/GenBank/DDBJ whole genome shotgun (WGS) entry which is preliminary data.</text>
</comment>
<dbReference type="Proteomes" id="UP000838763">
    <property type="component" value="Unassembled WGS sequence"/>
</dbReference>
<proteinExistence type="predicted"/>
<feature type="compositionally biased region" description="Basic and acidic residues" evidence="1">
    <location>
        <begin position="163"/>
        <end position="172"/>
    </location>
</feature>
<dbReference type="PRINTS" id="PR01217">
    <property type="entry name" value="PRICHEXTENSN"/>
</dbReference>
<evidence type="ECO:0000256" key="1">
    <source>
        <dbReference type="SAM" id="MobiDB-lite"/>
    </source>
</evidence>
<name>A0A9P1GUH5_9PEZI</name>
<feature type="compositionally biased region" description="Basic and acidic residues" evidence="1">
    <location>
        <begin position="45"/>
        <end position="55"/>
    </location>
</feature>
<dbReference type="AlphaFoldDB" id="A0A9P1GUH5"/>
<organism evidence="2 3">
    <name type="scientific">Parascedosporium putredinis</name>
    <dbReference type="NCBI Taxonomy" id="1442378"/>
    <lineage>
        <taxon>Eukaryota</taxon>
        <taxon>Fungi</taxon>
        <taxon>Dikarya</taxon>
        <taxon>Ascomycota</taxon>
        <taxon>Pezizomycotina</taxon>
        <taxon>Sordariomycetes</taxon>
        <taxon>Hypocreomycetidae</taxon>
        <taxon>Microascales</taxon>
        <taxon>Microascaceae</taxon>
        <taxon>Parascedosporium</taxon>
    </lineage>
</organism>
<reference evidence="2" key="1">
    <citation type="submission" date="2022-11" db="EMBL/GenBank/DDBJ databases">
        <authorList>
            <person name="Scott C."/>
            <person name="Bruce N."/>
        </authorList>
    </citation>
    <scope>NUCLEOTIDE SEQUENCE</scope>
</reference>
<accession>A0A9P1GUH5</accession>
<feature type="compositionally biased region" description="Polar residues" evidence="1">
    <location>
        <begin position="240"/>
        <end position="251"/>
    </location>
</feature>
<evidence type="ECO:0000313" key="3">
    <source>
        <dbReference type="Proteomes" id="UP000838763"/>
    </source>
</evidence>
<dbReference type="EMBL" id="CALLCH030000001">
    <property type="protein sequence ID" value="CAI4210280.1"/>
    <property type="molecule type" value="Genomic_DNA"/>
</dbReference>
<keyword evidence="3" id="KW-1185">Reference proteome</keyword>
<feature type="region of interest" description="Disordered" evidence="1">
    <location>
        <begin position="1"/>
        <end position="293"/>
    </location>
</feature>